<dbReference type="InterPro" id="IPR005940">
    <property type="entry name" value="Anthranilate_Pribosyl_Tfrase"/>
</dbReference>
<feature type="binding site" evidence="3">
    <location>
        <position position="225"/>
    </location>
    <ligand>
        <name>Mg(2+)</name>
        <dbReference type="ChEBI" id="CHEBI:18420"/>
        <label>1</label>
    </ligand>
</feature>
<sequence>MSVELVKKSCMGGSLTFEETYSAFIDMMDGKMEEAEIAGILISMRLRGETVDEIAGAARAMNEKKISFDTDTQVYDTCGTGGSGKSTMNVSSAVAVLLSAMGYPVVKHGNRAVSGVVGSADIFEMSGVPVSSEKNDMQGYFLKHNFAFLFAPMYHPALKYAGAVRRKLRVPTIFNFLGPLANPANVGGQIVGMAMRDKLAILAESLLMLGRDRVAVYSSLDGYDEISSFAPTEVHEVSAGRIIKHFINPAEYFTPFHMPIIKDNKEAEYYFNLAISPKGGEYSKLIALNAGLALTVFGKADNIRDGFGQALAVINSGAVLEKLSSLKGN</sequence>
<dbReference type="Proteomes" id="UP000294614">
    <property type="component" value="Unassembled WGS sequence"/>
</dbReference>
<reference evidence="6 7" key="1">
    <citation type="submission" date="2019-03" db="EMBL/GenBank/DDBJ databases">
        <title>Genomic Encyclopedia of Type Strains, Phase IV (KMG-IV): sequencing the most valuable type-strain genomes for metagenomic binning, comparative biology and taxonomic classification.</title>
        <authorList>
            <person name="Goeker M."/>
        </authorList>
    </citation>
    <scope>NUCLEOTIDE SEQUENCE [LARGE SCALE GENOMIC DNA]</scope>
    <source>
        <strain evidence="6 7">DSM 24984</strain>
    </source>
</reference>
<feature type="binding site" evidence="3">
    <location>
        <begin position="89"/>
        <end position="92"/>
    </location>
    <ligand>
        <name>5-phospho-alpha-D-ribose 1-diphosphate</name>
        <dbReference type="ChEBI" id="CHEBI:58017"/>
    </ligand>
</feature>
<dbReference type="GO" id="GO:0000287">
    <property type="term" value="F:magnesium ion binding"/>
    <property type="evidence" value="ECO:0007669"/>
    <property type="project" value="UniProtKB-UniRule"/>
</dbReference>
<feature type="binding site" evidence="3">
    <location>
        <position position="110"/>
    </location>
    <ligand>
        <name>anthranilate</name>
        <dbReference type="ChEBI" id="CHEBI:16567"/>
        <label>1</label>
    </ligand>
</feature>
<feature type="binding site" evidence="3">
    <location>
        <begin position="107"/>
        <end position="115"/>
    </location>
    <ligand>
        <name>5-phospho-alpha-D-ribose 1-diphosphate</name>
        <dbReference type="ChEBI" id="CHEBI:58017"/>
    </ligand>
</feature>
<dbReference type="AlphaFoldDB" id="A0A4R1K998"/>
<comment type="caution">
    <text evidence="6">The sequence shown here is derived from an EMBL/GenBank/DDBJ whole genome shotgun (WGS) entry which is preliminary data.</text>
</comment>
<comment type="pathway">
    <text evidence="3">Amino-acid biosynthesis; L-tryptophan biosynthesis; L-tryptophan from chorismate: step 2/5.</text>
</comment>
<dbReference type="InterPro" id="IPR017459">
    <property type="entry name" value="Glycosyl_Trfase_fam3_N_dom"/>
</dbReference>
<feature type="binding site" evidence="3">
    <location>
        <position position="87"/>
    </location>
    <ligand>
        <name>5-phospho-alpha-D-ribose 1-diphosphate</name>
        <dbReference type="ChEBI" id="CHEBI:58017"/>
    </ligand>
</feature>
<dbReference type="InterPro" id="IPR000312">
    <property type="entry name" value="Glycosyl_Trfase_fam3"/>
</dbReference>
<feature type="binding site" evidence="3">
    <location>
        <position position="119"/>
    </location>
    <ligand>
        <name>5-phospho-alpha-D-ribose 1-diphosphate</name>
        <dbReference type="ChEBI" id="CHEBI:58017"/>
    </ligand>
</feature>
<feature type="binding site" evidence="3">
    <location>
        <position position="225"/>
    </location>
    <ligand>
        <name>Mg(2+)</name>
        <dbReference type="ChEBI" id="CHEBI:18420"/>
        <label>2</label>
    </ligand>
</feature>
<dbReference type="EMBL" id="SMGG01000004">
    <property type="protein sequence ID" value="TCK60952.1"/>
    <property type="molecule type" value="Genomic_DNA"/>
</dbReference>
<dbReference type="RefSeq" id="WP_165871255.1">
    <property type="nucleotide sequence ID" value="NZ_SMGG01000004.1"/>
</dbReference>
<comment type="subunit">
    <text evidence="3">Homodimer.</text>
</comment>
<comment type="caution">
    <text evidence="3">Lacks conserved residue(s) required for the propagation of feature annotation.</text>
</comment>
<gene>
    <name evidence="3" type="primary">trpD</name>
    <name evidence="6" type="ORF">C8D98_1833</name>
</gene>
<dbReference type="Gene3D" id="1.20.970.10">
    <property type="entry name" value="Transferase, Pyrimidine Nucleoside Phosphorylase, Chain C"/>
    <property type="match status" value="1"/>
</dbReference>
<evidence type="ECO:0000256" key="3">
    <source>
        <dbReference type="HAMAP-Rule" id="MF_00211"/>
    </source>
</evidence>
<name>A0A4R1K998_9BACT</name>
<dbReference type="GO" id="GO:0000162">
    <property type="term" value="P:L-tryptophan biosynthetic process"/>
    <property type="evidence" value="ECO:0007669"/>
    <property type="project" value="UniProtKB-UniRule"/>
</dbReference>
<keyword evidence="3" id="KW-0028">Amino-acid biosynthesis</keyword>
<keyword evidence="3" id="KW-0057">Aromatic amino acid biosynthesis</keyword>
<dbReference type="SUPFAM" id="SSF47648">
    <property type="entry name" value="Nucleoside phosphorylase/phosphoribosyltransferase N-terminal domain"/>
    <property type="match status" value="1"/>
</dbReference>
<feature type="binding site" evidence="3">
    <location>
        <position position="91"/>
    </location>
    <ligand>
        <name>Mg(2+)</name>
        <dbReference type="ChEBI" id="CHEBI:18420"/>
        <label>1</label>
    </ligand>
</feature>
<evidence type="ECO:0000259" key="4">
    <source>
        <dbReference type="Pfam" id="PF00591"/>
    </source>
</evidence>
<dbReference type="Pfam" id="PF02885">
    <property type="entry name" value="Glycos_trans_3N"/>
    <property type="match status" value="1"/>
</dbReference>
<evidence type="ECO:0000313" key="7">
    <source>
        <dbReference type="Proteomes" id="UP000294614"/>
    </source>
</evidence>
<feature type="binding site" evidence="3">
    <location>
        <position position="79"/>
    </location>
    <ligand>
        <name>5-phospho-alpha-D-ribose 1-diphosphate</name>
        <dbReference type="ChEBI" id="CHEBI:58017"/>
    </ligand>
</feature>
<dbReference type="GO" id="GO:0005829">
    <property type="term" value="C:cytosol"/>
    <property type="evidence" value="ECO:0007669"/>
    <property type="project" value="TreeGrafter"/>
</dbReference>
<feature type="binding site" evidence="3">
    <location>
        <begin position="82"/>
        <end position="83"/>
    </location>
    <ligand>
        <name>5-phospho-alpha-D-ribose 1-diphosphate</name>
        <dbReference type="ChEBI" id="CHEBI:58017"/>
    </ligand>
</feature>
<comment type="catalytic activity">
    <reaction evidence="3">
        <text>N-(5-phospho-beta-D-ribosyl)anthranilate + diphosphate = 5-phospho-alpha-D-ribose 1-diphosphate + anthranilate</text>
        <dbReference type="Rhea" id="RHEA:11768"/>
        <dbReference type="ChEBI" id="CHEBI:16567"/>
        <dbReference type="ChEBI" id="CHEBI:18277"/>
        <dbReference type="ChEBI" id="CHEBI:33019"/>
        <dbReference type="ChEBI" id="CHEBI:58017"/>
        <dbReference type="EC" id="2.4.2.18"/>
    </reaction>
</comment>
<keyword evidence="2 3" id="KW-0808">Transferase</keyword>
<dbReference type="EC" id="2.4.2.18" evidence="3"/>
<dbReference type="PANTHER" id="PTHR43285">
    <property type="entry name" value="ANTHRANILATE PHOSPHORIBOSYLTRANSFERASE"/>
    <property type="match status" value="1"/>
</dbReference>
<proteinExistence type="inferred from homology"/>
<comment type="cofactor">
    <cofactor evidence="3">
        <name>Mg(2+)</name>
        <dbReference type="ChEBI" id="CHEBI:18420"/>
    </cofactor>
    <text evidence="3">Binds 2 magnesium ions per monomer.</text>
</comment>
<evidence type="ECO:0000256" key="2">
    <source>
        <dbReference type="ARBA" id="ARBA00022679"/>
    </source>
</evidence>
<dbReference type="NCBIfam" id="TIGR01245">
    <property type="entry name" value="trpD"/>
    <property type="match status" value="1"/>
</dbReference>
<accession>A0A4R1K998</accession>
<dbReference type="InterPro" id="IPR035902">
    <property type="entry name" value="Nuc_phospho_transferase"/>
</dbReference>
<feature type="binding site" evidence="3">
    <location>
        <position position="224"/>
    </location>
    <ligand>
        <name>Mg(2+)</name>
        <dbReference type="ChEBI" id="CHEBI:18420"/>
        <label>2</label>
    </ligand>
</feature>
<comment type="function">
    <text evidence="3">Catalyzes the transfer of the phosphoribosyl group of 5-phosphorylribose-1-pyrophosphate (PRPP) to anthranilate to yield N-(5'-phosphoribosyl)-anthranilate (PRA).</text>
</comment>
<comment type="similarity">
    <text evidence="3">Belongs to the anthranilate phosphoribosyltransferase family.</text>
</comment>
<feature type="binding site" evidence="3">
    <location>
        <position position="79"/>
    </location>
    <ligand>
        <name>anthranilate</name>
        <dbReference type="ChEBI" id="CHEBI:16567"/>
        <label>1</label>
    </ligand>
</feature>
<feature type="domain" description="Glycosyl transferase family 3 N-terminal" evidence="5">
    <location>
        <begin position="4"/>
        <end position="63"/>
    </location>
</feature>
<dbReference type="PANTHER" id="PTHR43285:SF2">
    <property type="entry name" value="ANTHRANILATE PHOSPHORIBOSYLTRANSFERASE"/>
    <property type="match status" value="1"/>
</dbReference>
<dbReference type="InterPro" id="IPR036320">
    <property type="entry name" value="Glycosyl_Trfase_fam3_N_dom_sf"/>
</dbReference>
<keyword evidence="7" id="KW-1185">Reference proteome</keyword>
<feature type="binding site" evidence="3">
    <location>
        <position position="165"/>
    </location>
    <ligand>
        <name>anthranilate</name>
        <dbReference type="ChEBI" id="CHEBI:16567"/>
        <label>2</label>
    </ligand>
</feature>
<feature type="domain" description="Glycosyl transferase family 3" evidence="4">
    <location>
        <begin position="72"/>
        <end position="318"/>
    </location>
</feature>
<keyword evidence="3" id="KW-0479">Metal-binding</keyword>
<dbReference type="Pfam" id="PF00591">
    <property type="entry name" value="Glycos_transf_3"/>
    <property type="match status" value="1"/>
</dbReference>
<dbReference type="GO" id="GO:0004048">
    <property type="term" value="F:anthranilate phosphoribosyltransferase activity"/>
    <property type="evidence" value="ECO:0007669"/>
    <property type="project" value="UniProtKB-UniRule"/>
</dbReference>
<keyword evidence="3" id="KW-0822">Tryptophan biosynthesis</keyword>
<dbReference type="Gene3D" id="3.40.1030.10">
    <property type="entry name" value="Nucleoside phosphorylase/phosphoribosyltransferase catalytic domain"/>
    <property type="match status" value="1"/>
</dbReference>
<evidence type="ECO:0000256" key="1">
    <source>
        <dbReference type="ARBA" id="ARBA00022676"/>
    </source>
</evidence>
<protein>
    <recommendedName>
        <fullName evidence="3">Anthranilate phosphoribosyltransferase</fullName>
        <ecNumber evidence="3">2.4.2.18</ecNumber>
    </recommendedName>
</protein>
<keyword evidence="3" id="KW-0460">Magnesium</keyword>
<dbReference type="HAMAP" id="MF_00211">
    <property type="entry name" value="TrpD"/>
    <property type="match status" value="1"/>
</dbReference>
<organism evidence="6 7">
    <name type="scientific">Seleniivibrio woodruffii</name>
    <dbReference type="NCBI Taxonomy" id="1078050"/>
    <lineage>
        <taxon>Bacteria</taxon>
        <taxon>Pseudomonadati</taxon>
        <taxon>Deferribacterota</taxon>
        <taxon>Deferribacteres</taxon>
        <taxon>Deferribacterales</taxon>
        <taxon>Geovibrionaceae</taxon>
        <taxon>Seleniivibrio</taxon>
    </lineage>
</organism>
<evidence type="ECO:0000313" key="6">
    <source>
        <dbReference type="EMBL" id="TCK60952.1"/>
    </source>
</evidence>
<dbReference type="SUPFAM" id="SSF52418">
    <property type="entry name" value="Nucleoside phosphorylase/phosphoribosyltransferase catalytic domain"/>
    <property type="match status" value="1"/>
</dbReference>
<evidence type="ECO:0000259" key="5">
    <source>
        <dbReference type="Pfam" id="PF02885"/>
    </source>
</evidence>
<keyword evidence="1 3" id="KW-0328">Glycosyltransferase</keyword>
<dbReference type="UniPathway" id="UPA00035">
    <property type="reaction ID" value="UER00041"/>
</dbReference>